<keyword evidence="1" id="KW-0472">Membrane</keyword>
<reference evidence="3" key="1">
    <citation type="submission" date="2025-08" db="UniProtKB">
        <authorList>
            <consortium name="RefSeq"/>
        </authorList>
    </citation>
    <scope>IDENTIFICATION</scope>
</reference>
<dbReference type="InParanoid" id="A0A6P8HIH4"/>
<protein>
    <submittedName>
        <fullName evidence="3">Uncharacterized protein LOC116289567</fullName>
    </submittedName>
</protein>
<organism evidence="2 3">
    <name type="scientific">Actinia tenebrosa</name>
    <name type="common">Australian red waratah sea anemone</name>
    <dbReference type="NCBI Taxonomy" id="6105"/>
    <lineage>
        <taxon>Eukaryota</taxon>
        <taxon>Metazoa</taxon>
        <taxon>Cnidaria</taxon>
        <taxon>Anthozoa</taxon>
        <taxon>Hexacorallia</taxon>
        <taxon>Actiniaria</taxon>
        <taxon>Actiniidae</taxon>
        <taxon>Actinia</taxon>
    </lineage>
</organism>
<keyword evidence="2" id="KW-1185">Reference proteome</keyword>
<dbReference type="AlphaFoldDB" id="A0A6P8HIH4"/>
<evidence type="ECO:0000313" key="2">
    <source>
        <dbReference type="Proteomes" id="UP000515163"/>
    </source>
</evidence>
<keyword evidence="1" id="KW-1133">Transmembrane helix</keyword>
<sequence>MSLYSRHRCSPVLKSLDATEGDAVTFVWDLISPGTGKIDRLEWGIWINPTRWYPCIVLTRKYPPKHDSKIVCKSLYSRMKPPTKENLEQGISAMVLLNFTNEDPKNFYTDVQLEGRYNKEDPIIYQVKVSPRSVTVNPTAKSVTTKPNSATTKSDLKIVVLIAPLVCFALLALA</sequence>
<name>A0A6P8HIH4_ACTTE</name>
<gene>
    <name evidence="3" type="primary">LOC116289567</name>
</gene>
<keyword evidence="1" id="KW-0812">Transmembrane</keyword>
<accession>A0A6P8HIH4</accession>
<dbReference type="RefSeq" id="XP_031552375.1">
    <property type="nucleotide sequence ID" value="XM_031696515.1"/>
</dbReference>
<evidence type="ECO:0000313" key="3">
    <source>
        <dbReference type="RefSeq" id="XP_031552375.1"/>
    </source>
</evidence>
<dbReference type="Proteomes" id="UP000515163">
    <property type="component" value="Unplaced"/>
</dbReference>
<dbReference type="GeneID" id="116289567"/>
<evidence type="ECO:0000256" key="1">
    <source>
        <dbReference type="SAM" id="Phobius"/>
    </source>
</evidence>
<proteinExistence type="predicted"/>
<dbReference type="KEGG" id="aten:116289567"/>
<dbReference type="OrthoDB" id="10283783at2759"/>
<feature type="transmembrane region" description="Helical" evidence="1">
    <location>
        <begin position="156"/>
        <end position="173"/>
    </location>
</feature>